<dbReference type="SUPFAM" id="SSF46689">
    <property type="entry name" value="Homeodomain-like"/>
    <property type="match status" value="2"/>
</dbReference>
<accession>A0A243WJ45</accession>
<evidence type="ECO:0000313" key="6">
    <source>
        <dbReference type="Proteomes" id="UP000194873"/>
    </source>
</evidence>
<dbReference type="RefSeq" id="WP_086592160.1">
    <property type="nucleotide sequence ID" value="NZ_MTSE01000001.1"/>
</dbReference>
<protein>
    <recommendedName>
        <fullName evidence="4">HTH araC/xylS-type domain-containing protein</fullName>
    </recommendedName>
</protein>
<dbReference type="Proteomes" id="UP000194873">
    <property type="component" value="Unassembled WGS sequence"/>
</dbReference>
<dbReference type="PRINTS" id="PR00032">
    <property type="entry name" value="HTHARAC"/>
</dbReference>
<dbReference type="AlphaFoldDB" id="A0A243WJ45"/>
<dbReference type="SMART" id="SM00342">
    <property type="entry name" value="HTH_ARAC"/>
    <property type="match status" value="1"/>
</dbReference>
<dbReference type="InterPro" id="IPR018060">
    <property type="entry name" value="HTH_AraC"/>
</dbReference>
<evidence type="ECO:0000259" key="4">
    <source>
        <dbReference type="PROSITE" id="PS01124"/>
    </source>
</evidence>
<evidence type="ECO:0000256" key="1">
    <source>
        <dbReference type="ARBA" id="ARBA00023015"/>
    </source>
</evidence>
<dbReference type="InterPro" id="IPR020449">
    <property type="entry name" value="Tscrpt_reg_AraC-type_HTH"/>
</dbReference>
<dbReference type="Gene3D" id="1.10.10.60">
    <property type="entry name" value="Homeodomain-like"/>
    <property type="match status" value="2"/>
</dbReference>
<dbReference type="Pfam" id="PF12833">
    <property type="entry name" value="HTH_18"/>
    <property type="match status" value="1"/>
</dbReference>
<dbReference type="PROSITE" id="PS01124">
    <property type="entry name" value="HTH_ARAC_FAMILY_2"/>
    <property type="match status" value="1"/>
</dbReference>
<feature type="domain" description="HTH araC/xylS-type" evidence="4">
    <location>
        <begin position="205"/>
        <end position="303"/>
    </location>
</feature>
<dbReference type="InterPro" id="IPR009057">
    <property type="entry name" value="Homeodomain-like_sf"/>
</dbReference>
<dbReference type="OrthoDB" id="642439at2"/>
<dbReference type="GO" id="GO:0043565">
    <property type="term" value="F:sequence-specific DNA binding"/>
    <property type="evidence" value="ECO:0007669"/>
    <property type="project" value="InterPro"/>
</dbReference>
<dbReference type="EMBL" id="MTSE01000001">
    <property type="protein sequence ID" value="OUJ75915.1"/>
    <property type="molecule type" value="Genomic_DNA"/>
</dbReference>
<keyword evidence="3" id="KW-0804">Transcription</keyword>
<name>A0A243WJ45_9BACT</name>
<keyword evidence="6" id="KW-1185">Reference proteome</keyword>
<keyword evidence="1" id="KW-0805">Transcription regulation</keyword>
<evidence type="ECO:0000256" key="3">
    <source>
        <dbReference type="ARBA" id="ARBA00023163"/>
    </source>
</evidence>
<evidence type="ECO:0000313" key="5">
    <source>
        <dbReference type="EMBL" id="OUJ75915.1"/>
    </source>
</evidence>
<evidence type="ECO:0000256" key="2">
    <source>
        <dbReference type="ARBA" id="ARBA00023125"/>
    </source>
</evidence>
<comment type="caution">
    <text evidence="5">The sequence shown here is derived from an EMBL/GenBank/DDBJ whole genome shotgun (WGS) entry which is preliminary data.</text>
</comment>
<proteinExistence type="predicted"/>
<dbReference type="GO" id="GO:0003700">
    <property type="term" value="F:DNA-binding transcription factor activity"/>
    <property type="evidence" value="ECO:0007669"/>
    <property type="project" value="InterPro"/>
</dbReference>
<sequence>MYIQSVVTNEEESLQNFALFKQRTSRNTVINSWCRYCNWPPHTDQLSLKFAFTGAETYYLQHRKLMVQHDQLLVVNAHQAHASSIRSAEWVHSFAIYFDAELVSTLAAACFSPDEVLLANPYLRSDQTMWFFEQFYAATVPLRRQLVLLKQVMEQQPLSELALEEHLHGILGELLQTYRRQVHRSCTHLSAVKRSTRLEIYRRLHLAKEFIDEQASQALTLDHIARASMLSKNHLLRYFRQLFGYSPHQYATAVRLEQAKILLTQSALSVQAISNQVGFESPSSFGRLFKSSFVLTPQQYRLQYTR</sequence>
<keyword evidence="2" id="KW-0238">DNA-binding</keyword>
<organism evidence="5 6">
    <name type="scientific">Hymenobacter crusticola</name>
    <dbReference type="NCBI Taxonomy" id="1770526"/>
    <lineage>
        <taxon>Bacteria</taxon>
        <taxon>Pseudomonadati</taxon>
        <taxon>Bacteroidota</taxon>
        <taxon>Cytophagia</taxon>
        <taxon>Cytophagales</taxon>
        <taxon>Hymenobacteraceae</taxon>
        <taxon>Hymenobacter</taxon>
    </lineage>
</organism>
<reference evidence="5 6" key="1">
    <citation type="submission" date="2017-01" db="EMBL/GenBank/DDBJ databases">
        <title>A new Hymenobacter.</title>
        <authorList>
            <person name="Liang Y."/>
            <person name="Feng F."/>
        </authorList>
    </citation>
    <scope>NUCLEOTIDE SEQUENCE [LARGE SCALE GENOMIC DNA]</scope>
    <source>
        <strain evidence="5">MIMBbqt21</strain>
    </source>
</reference>
<dbReference type="InterPro" id="IPR050204">
    <property type="entry name" value="AraC_XylS_family_regulators"/>
</dbReference>
<gene>
    <name evidence="5" type="ORF">BXP70_01090</name>
</gene>
<dbReference type="PANTHER" id="PTHR46796">
    <property type="entry name" value="HTH-TYPE TRANSCRIPTIONAL ACTIVATOR RHAS-RELATED"/>
    <property type="match status" value="1"/>
</dbReference>